<reference evidence="2 3" key="1">
    <citation type="journal article" date="2017" name="Mol. Plant">
        <title>The Genome of Medicinal Plant Macleaya cordata Provides New Insights into Benzylisoquinoline Alkaloids Metabolism.</title>
        <authorList>
            <person name="Liu X."/>
            <person name="Liu Y."/>
            <person name="Huang P."/>
            <person name="Ma Y."/>
            <person name="Qing Z."/>
            <person name="Tang Q."/>
            <person name="Cao H."/>
            <person name="Cheng P."/>
            <person name="Zheng Y."/>
            <person name="Yuan Z."/>
            <person name="Zhou Y."/>
            <person name="Liu J."/>
            <person name="Tang Z."/>
            <person name="Zhuo Y."/>
            <person name="Zhang Y."/>
            <person name="Yu L."/>
            <person name="Huang J."/>
            <person name="Yang P."/>
            <person name="Peng Q."/>
            <person name="Zhang J."/>
            <person name="Jiang W."/>
            <person name="Zhang Z."/>
            <person name="Lin K."/>
            <person name="Ro D.K."/>
            <person name="Chen X."/>
            <person name="Xiong X."/>
            <person name="Shang Y."/>
            <person name="Huang S."/>
            <person name="Zeng J."/>
        </authorList>
    </citation>
    <scope>NUCLEOTIDE SEQUENCE [LARGE SCALE GENOMIC DNA]</scope>
    <source>
        <strain evidence="3">cv. BLH2017</strain>
        <tissue evidence="2">Root</tissue>
    </source>
</reference>
<dbReference type="OMA" id="IMAVEDY"/>
<dbReference type="InParanoid" id="A0A200PPK4"/>
<comment type="caution">
    <text evidence="2">The sequence shown here is derived from an EMBL/GenBank/DDBJ whole genome shotgun (WGS) entry which is preliminary data.</text>
</comment>
<dbReference type="AlphaFoldDB" id="A0A200PPK4"/>
<organism evidence="2 3">
    <name type="scientific">Macleaya cordata</name>
    <name type="common">Five-seeded plume-poppy</name>
    <name type="synonym">Bocconia cordata</name>
    <dbReference type="NCBI Taxonomy" id="56857"/>
    <lineage>
        <taxon>Eukaryota</taxon>
        <taxon>Viridiplantae</taxon>
        <taxon>Streptophyta</taxon>
        <taxon>Embryophyta</taxon>
        <taxon>Tracheophyta</taxon>
        <taxon>Spermatophyta</taxon>
        <taxon>Magnoliopsida</taxon>
        <taxon>Ranunculales</taxon>
        <taxon>Papaveraceae</taxon>
        <taxon>Papaveroideae</taxon>
        <taxon>Macleaya</taxon>
    </lineage>
</organism>
<sequence>MATDFDDLVAKMADLFSKASPPVVSLTTRESTNLNDWKLSLAIKPFSKRTYTPGTICDVLLKLWSFTKVMQVSNLHAGSFLVRFNKKEDIDPILKHSPWSISEDLLAIEHCVPNKAPGSYTFDRTELWIQLHGLPII</sequence>
<gene>
    <name evidence="2" type="ORF">BVC80_1325g22</name>
</gene>
<protein>
    <recommendedName>
        <fullName evidence="1">DUF4283 domain-containing protein</fullName>
    </recommendedName>
</protein>
<evidence type="ECO:0000259" key="1">
    <source>
        <dbReference type="Pfam" id="PF14111"/>
    </source>
</evidence>
<dbReference type="InterPro" id="IPR025558">
    <property type="entry name" value="DUF4283"/>
</dbReference>
<evidence type="ECO:0000313" key="3">
    <source>
        <dbReference type="Proteomes" id="UP000195402"/>
    </source>
</evidence>
<feature type="domain" description="DUF4283" evidence="1">
    <location>
        <begin position="35"/>
        <end position="116"/>
    </location>
</feature>
<dbReference type="OrthoDB" id="1750606at2759"/>
<proteinExistence type="predicted"/>
<accession>A0A200PPK4</accession>
<dbReference type="PANTHER" id="PTHR31286">
    <property type="entry name" value="GLYCINE-RICH CELL WALL STRUCTURAL PROTEIN 1.8-LIKE"/>
    <property type="match status" value="1"/>
</dbReference>
<dbReference type="PANTHER" id="PTHR31286:SF180">
    <property type="entry name" value="OS10G0362600 PROTEIN"/>
    <property type="match status" value="1"/>
</dbReference>
<dbReference type="EMBL" id="MVGT01004366">
    <property type="protein sequence ID" value="OVA00119.1"/>
    <property type="molecule type" value="Genomic_DNA"/>
</dbReference>
<name>A0A200PPK4_MACCD</name>
<evidence type="ECO:0000313" key="2">
    <source>
        <dbReference type="EMBL" id="OVA00119.1"/>
    </source>
</evidence>
<dbReference type="InterPro" id="IPR040256">
    <property type="entry name" value="At4g02000-like"/>
</dbReference>
<keyword evidence="3" id="KW-1185">Reference proteome</keyword>
<dbReference type="Proteomes" id="UP000195402">
    <property type="component" value="Unassembled WGS sequence"/>
</dbReference>
<dbReference type="Pfam" id="PF14111">
    <property type="entry name" value="DUF4283"/>
    <property type="match status" value="1"/>
</dbReference>